<organism evidence="4">
    <name type="scientific">freshwater metagenome</name>
    <dbReference type="NCBI Taxonomy" id="449393"/>
    <lineage>
        <taxon>unclassified sequences</taxon>
        <taxon>metagenomes</taxon>
        <taxon>ecological metagenomes</taxon>
    </lineage>
</organism>
<dbReference type="PANTHER" id="PTHR34075">
    <property type="entry name" value="BLR3430 PROTEIN"/>
    <property type="match status" value="1"/>
</dbReference>
<evidence type="ECO:0000259" key="1">
    <source>
        <dbReference type="Pfam" id="PF01796"/>
    </source>
</evidence>
<dbReference type="EMBL" id="CAFBLT010000001">
    <property type="protein sequence ID" value="CAB4879288.1"/>
    <property type="molecule type" value="Genomic_DNA"/>
</dbReference>
<accession>A0A6J7QWI3</accession>
<gene>
    <name evidence="2" type="ORF">UFOPK3164_01764</name>
    <name evidence="3" type="ORF">UFOPK3427_01369</name>
    <name evidence="4" type="ORF">UFOPK4112_00932</name>
</gene>
<reference evidence="4" key="1">
    <citation type="submission" date="2020-05" db="EMBL/GenBank/DDBJ databases">
        <authorList>
            <person name="Chiriac C."/>
            <person name="Salcher M."/>
            <person name="Ghai R."/>
            <person name="Kavagutti S V."/>
        </authorList>
    </citation>
    <scope>NUCLEOTIDE SEQUENCE</scope>
</reference>
<proteinExistence type="predicted"/>
<dbReference type="EMBL" id="CAFABE010000148">
    <property type="protein sequence ID" value="CAB4834835.1"/>
    <property type="molecule type" value="Genomic_DNA"/>
</dbReference>
<evidence type="ECO:0000313" key="3">
    <source>
        <dbReference type="EMBL" id="CAB4879288.1"/>
    </source>
</evidence>
<name>A0A6J7QWI3_9ZZZZ</name>
<dbReference type="InterPro" id="IPR002878">
    <property type="entry name" value="ChsH2_C"/>
</dbReference>
<dbReference type="InterPro" id="IPR052513">
    <property type="entry name" value="Thioester_dehydratase-like"/>
</dbReference>
<dbReference type="SUPFAM" id="SSF50249">
    <property type="entry name" value="Nucleic acid-binding proteins"/>
    <property type="match status" value="1"/>
</dbReference>
<dbReference type="AlphaFoldDB" id="A0A6J7QWI3"/>
<evidence type="ECO:0000313" key="4">
    <source>
        <dbReference type="EMBL" id="CAB5021186.1"/>
    </source>
</evidence>
<dbReference type="InterPro" id="IPR012340">
    <property type="entry name" value="NA-bd_OB-fold"/>
</dbReference>
<dbReference type="PANTHER" id="PTHR34075:SF4">
    <property type="entry name" value="DUF35 DOMAIN-CONTAINING PROTEIN"/>
    <property type="match status" value="1"/>
</dbReference>
<dbReference type="Gene3D" id="6.10.30.10">
    <property type="match status" value="1"/>
</dbReference>
<dbReference type="Pfam" id="PF01796">
    <property type="entry name" value="OB_ChsH2_C"/>
    <property type="match status" value="1"/>
</dbReference>
<sequence>MAEPTEVYTSTHVLEYPYSRSVGPVIGAFLTGLREGKIVGIRGENGRVIVPPTEYDPETGAETSGFVDVGPGGVIETWAWVEHPRDDAPRSTPFAWALVRLDGADTALLHVVDAASKDEVTTGARVTAHFLDEGERQGRIQDLCCFQLEETS</sequence>
<dbReference type="EMBL" id="CAFBPM010000007">
    <property type="protein sequence ID" value="CAB5021186.1"/>
    <property type="molecule type" value="Genomic_DNA"/>
</dbReference>
<protein>
    <submittedName>
        <fullName evidence="4">Unannotated protein</fullName>
    </submittedName>
</protein>
<evidence type="ECO:0000313" key="2">
    <source>
        <dbReference type="EMBL" id="CAB4834835.1"/>
    </source>
</evidence>
<feature type="domain" description="ChsH2 C-terminal OB-fold" evidence="1">
    <location>
        <begin position="67"/>
        <end position="130"/>
    </location>
</feature>